<feature type="region of interest" description="Disordered" evidence="4">
    <location>
        <begin position="612"/>
        <end position="640"/>
    </location>
</feature>
<dbReference type="InterPro" id="IPR027417">
    <property type="entry name" value="P-loop_NTPase"/>
</dbReference>
<dbReference type="Gene3D" id="3.40.50.300">
    <property type="entry name" value="P-loop containing nucleotide triphosphate hydrolases"/>
    <property type="match status" value="1"/>
</dbReference>
<evidence type="ECO:0000313" key="6">
    <source>
        <dbReference type="Proteomes" id="UP001146120"/>
    </source>
</evidence>
<feature type="compositionally biased region" description="Low complexity" evidence="4">
    <location>
        <begin position="612"/>
        <end position="622"/>
    </location>
</feature>
<dbReference type="PANTHER" id="PTHR23359">
    <property type="entry name" value="NUCLEOTIDE KINASE"/>
    <property type="match status" value="1"/>
</dbReference>
<accession>A0AAV2YT59</accession>
<dbReference type="CDD" id="cd22967">
    <property type="entry name" value="DD_AK7"/>
    <property type="match status" value="1"/>
</dbReference>
<evidence type="ECO:0000256" key="2">
    <source>
        <dbReference type="ARBA" id="ARBA00022741"/>
    </source>
</evidence>
<evidence type="ECO:0008006" key="7">
    <source>
        <dbReference type="Google" id="ProtNLM"/>
    </source>
</evidence>
<reference evidence="5" key="2">
    <citation type="journal article" date="2023" name="Microbiol Resour">
        <title>Decontamination and Annotation of the Draft Genome Sequence of the Oomycete Lagenidium giganteum ARSEF 373.</title>
        <authorList>
            <person name="Morgan W.R."/>
            <person name="Tartar A."/>
        </authorList>
    </citation>
    <scope>NUCLEOTIDE SEQUENCE</scope>
    <source>
        <strain evidence="5">ARSEF 373</strain>
    </source>
</reference>
<evidence type="ECO:0000313" key="5">
    <source>
        <dbReference type="EMBL" id="DAZ97275.1"/>
    </source>
</evidence>
<name>A0AAV2YT59_9STRA</name>
<dbReference type="AlphaFoldDB" id="A0AAV2YT59"/>
<sequence length="803" mass="88666">MRVFISDLTTTLGQELVRHCQDADIEVVGTVPHKSHWVPTKLKLLDHAANDKPDALKEPLAVASDRAAWTWLVQRSDVVITSLAAETKQSMELLKAMELNEDVPEEEYVPAGVRKFVAISSVLTWTKNPCFAKESSADGPVPHKEDDFKTRKPARKYAELKTAETQILSANREGELETCLVAAGLIYGGAQTQFQLIFRDAWMHPTTDLLVPAVVPPPHASGKNGTNTLPMISVYDLAILTFKIATAPSAPKNYIVATDKASRTTTLRDVCLGVSILLTTGKLRDVESPEQADDLLVREDDGLVAPLQIHLCFDSATSDASAMNQLVAAEEWRHLDGGLLGNLEYYVDDFIQCLDLRPLKTVVLGPPRVGKTTLSQQLAKQYYLPLLSPDMLVAEVFASARPVASDEEQQSEQQPAEDDATLDDEVRKLREDLREWRDAQKPVCDLPEAALIALARWKLASAPCRNQGYVLDGLPLSAAQAQRIFEPLPAPAKAPAENEGSNGGEDGKQDGDNGESPEGGDGTADGEGKTLSKSRSQKLLAQLRPLKQIQFPNRVVVLNSTRELLEKRAQLVSEAEAVATANTQAAFDVRYSDYVREIDAITTFFEQRQQQAKATADAATQEEGAEDGDADAAADGKRANKKLKDESIEVLELQLDTEECYRDSDAYNLSVKKYLEQGGQGRAPNNFHPTKEELQQWERELVAKRKQDADHARQLELEQEEKDANELQARMAADRARLELIHAEEAELLEARAKPLRTYLMDTVLPALTEGMLEVVKVQPDDPIDYLAEFLFKKGMEMEAKGT</sequence>
<comment type="caution">
    <text evidence="5">The sequence shown here is derived from an EMBL/GenBank/DDBJ whole genome shotgun (WGS) entry which is preliminary data.</text>
</comment>
<dbReference type="SUPFAM" id="SSF52540">
    <property type="entry name" value="P-loop containing nucleoside triphosphate hydrolases"/>
    <property type="match status" value="1"/>
</dbReference>
<dbReference type="GO" id="GO:0006139">
    <property type="term" value="P:nucleobase-containing compound metabolic process"/>
    <property type="evidence" value="ECO:0007669"/>
    <property type="project" value="InterPro"/>
</dbReference>
<dbReference type="Pfam" id="PF05186">
    <property type="entry name" value="Dpy-30"/>
    <property type="match status" value="1"/>
</dbReference>
<reference evidence="5" key="1">
    <citation type="submission" date="2022-11" db="EMBL/GenBank/DDBJ databases">
        <authorList>
            <person name="Morgan W.R."/>
            <person name="Tartar A."/>
        </authorList>
    </citation>
    <scope>NUCLEOTIDE SEQUENCE</scope>
    <source>
        <strain evidence="5">ARSEF 373</strain>
    </source>
</reference>
<dbReference type="Proteomes" id="UP001146120">
    <property type="component" value="Unassembled WGS sequence"/>
</dbReference>
<proteinExistence type="predicted"/>
<feature type="region of interest" description="Disordered" evidence="4">
    <location>
        <begin position="490"/>
        <end position="534"/>
    </location>
</feature>
<dbReference type="Gene3D" id="3.40.50.720">
    <property type="entry name" value="NAD(P)-binding Rossmann-like Domain"/>
    <property type="match status" value="1"/>
</dbReference>
<protein>
    <recommendedName>
        <fullName evidence="7">Adenylate kinase</fullName>
    </recommendedName>
</protein>
<dbReference type="SUPFAM" id="SSF51735">
    <property type="entry name" value="NAD(P)-binding Rossmann-fold domains"/>
    <property type="match status" value="1"/>
</dbReference>
<dbReference type="InterPro" id="IPR007858">
    <property type="entry name" value="Dpy-30_motif"/>
</dbReference>
<feature type="region of interest" description="Disordered" evidence="4">
    <location>
        <begin position="403"/>
        <end position="423"/>
    </location>
</feature>
<evidence type="ECO:0000256" key="1">
    <source>
        <dbReference type="ARBA" id="ARBA00022679"/>
    </source>
</evidence>
<evidence type="ECO:0000256" key="4">
    <source>
        <dbReference type="SAM" id="MobiDB-lite"/>
    </source>
</evidence>
<feature type="compositionally biased region" description="Acidic residues" evidence="4">
    <location>
        <begin position="623"/>
        <end position="632"/>
    </location>
</feature>
<dbReference type="InterPro" id="IPR047499">
    <property type="entry name" value="DD_AK7"/>
</dbReference>
<organism evidence="5 6">
    <name type="scientific">Lagenidium giganteum</name>
    <dbReference type="NCBI Taxonomy" id="4803"/>
    <lineage>
        <taxon>Eukaryota</taxon>
        <taxon>Sar</taxon>
        <taxon>Stramenopiles</taxon>
        <taxon>Oomycota</taxon>
        <taxon>Peronosporomycetes</taxon>
        <taxon>Pythiales</taxon>
        <taxon>Pythiaceae</taxon>
    </lineage>
</organism>
<gene>
    <name evidence="5" type="ORF">N0F65_009326</name>
</gene>
<feature type="compositionally biased region" description="Acidic residues" evidence="4">
    <location>
        <begin position="405"/>
        <end position="423"/>
    </location>
</feature>
<keyword evidence="6" id="KW-1185">Reference proteome</keyword>
<evidence type="ECO:0000256" key="3">
    <source>
        <dbReference type="ARBA" id="ARBA00022777"/>
    </source>
</evidence>
<dbReference type="InterPro" id="IPR000850">
    <property type="entry name" value="Adenylat/UMP-CMP_kin"/>
</dbReference>
<dbReference type="EMBL" id="DAKRPA010000141">
    <property type="protein sequence ID" value="DAZ97275.1"/>
    <property type="molecule type" value="Genomic_DNA"/>
</dbReference>
<keyword evidence="2" id="KW-0547">Nucleotide-binding</keyword>
<keyword evidence="1" id="KW-0808">Transferase</keyword>
<keyword evidence="3" id="KW-0418">Kinase</keyword>
<dbReference type="GO" id="GO:0019205">
    <property type="term" value="F:nucleobase-containing compound kinase activity"/>
    <property type="evidence" value="ECO:0007669"/>
    <property type="project" value="InterPro"/>
</dbReference>
<dbReference type="Gene3D" id="1.20.890.10">
    <property type="entry name" value="cAMP-dependent protein kinase regulatory subunit, dimerization-anchoring domain"/>
    <property type="match status" value="1"/>
</dbReference>
<dbReference type="InterPro" id="IPR036291">
    <property type="entry name" value="NAD(P)-bd_dom_sf"/>
</dbReference>
<dbReference type="GO" id="GO:0005524">
    <property type="term" value="F:ATP binding"/>
    <property type="evidence" value="ECO:0007669"/>
    <property type="project" value="InterPro"/>
</dbReference>